<evidence type="ECO:0000256" key="2">
    <source>
        <dbReference type="ARBA" id="ARBA00023015"/>
    </source>
</evidence>
<proteinExistence type="predicted"/>
<dbReference type="InterPro" id="IPR003150">
    <property type="entry name" value="DNA-bd_RFX"/>
</dbReference>
<evidence type="ECO:0000256" key="3">
    <source>
        <dbReference type="ARBA" id="ARBA00023163"/>
    </source>
</evidence>
<dbReference type="InterPro" id="IPR052406">
    <property type="entry name" value="Chromatin_Remodeling_Comp"/>
</dbReference>
<keyword evidence="3" id="KW-0804">Transcription</keyword>
<dbReference type="InParanoid" id="A0A165MBM5"/>
<dbReference type="STRING" id="1314781.A0A165MBM5"/>
<dbReference type="GO" id="GO:0016586">
    <property type="term" value="C:RSC-type complex"/>
    <property type="evidence" value="ECO:0007669"/>
    <property type="project" value="TreeGrafter"/>
</dbReference>
<dbReference type="AlphaFoldDB" id="A0A165MBM5"/>
<dbReference type="GO" id="GO:0006325">
    <property type="term" value="P:chromatin organization"/>
    <property type="evidence" value="ECO:0007669"/>
    <property type="project" value="UniProtKB-KW"/>
</dbReference>
<dbReference type="PANTHER" id="PTHR22970">
    <property type="entry name" value="AT-RICH INTERACTIVE DOMAIN-CONTAINING PROTEIN 2"/>
    <property type="match status" value="1"/>
</dbReference>
<feature type="region of interest" description="Disordered" evidence="5">
    <location>
        <begin position="254"/>
        <end position="274"/>
    </location>
</feature>
<dbReference type="PANTHER" id="PTHR22970:SF14">
    <property type="entry name" value="AT-RICH INTERACTIVE DOMAIN-CONTAINING PROTEIN 2"/>
    <property type="match status" value="1"/>
</dbReference>
<evidence type="ECO:0000256" key="1">
    <source>
        <dbReference type="ARBA" id="ARBA00022853"/>
    </source>
</evidence>
<reference evidence="7 8" key="1">
    <citation type="journal article" date="2016" name="Mol. Biol. Evol.">
        <title>Comparative Genomics of Early-Diverging Mushroom-Forming Fungi Provides Insights into the Origins of Lignocellulose Decay Capabilities.</title>
        <authorList>
            <person name="Nagy L.G."/>
            <person name="Riley R."/>
            <person name="Tritt A."/>
            <person name="Adam C."/>
            <person name="Daum C."/>
            <person name="Floudas D."/>
            <person name="Sun H."/>
            <person name="Yadav J.S."/>
            <person name="Pangilinan J."/>
            <person name="Larsson K.H."/>
            <person name="Matsuura K."/>
            <person name="Barry K."/>
            <person name="Labutti K."/>
            <person name="Kuo R."/>
            <person name="Ohm R.A."/>
            <person name="Bhattacharya S.S."/>
            <person name="Shirouzu T."/>
            <person name="Yoshinaga Y."/>
            <person name="Martin F.M."/>
            <person name="Grigoriev I.V."/>
            <person name="Hibbett D.S."/>
        </authorList>
    </citation>
    <scope>NUCLEOTIDE SEQUENCE [LARGE SCALE GENOMIC DNA]</scope>
    <source>
        <strain evidence="7 8">HHB12029</strain>
    </source>
</reference>
<evidence type="ECO:0000259" key="6">
    <source>
        <dbReference type="PROSITE" id="PS51526"/>
    </source>
</evidence>
<dbReference type="EMBL" id="KV425913">
    <property type="protein sequence ID" value="KZV99034.1"/>
    <property type="molecule type" value="Genomic_DNA"/>
</dbReference>
<evidence type="ECO:0000256" key="4">
    <source>
        <dbReference type="ARBA" id="ARBA00023242"/>
    </source>
</evidence>
<name>A0A165MBM5_EXIGL</name>
<keyword evidence="4" id="KW-0539">Nucleus</keyword>
<keyword evidence="1" id="KW-0156">Chromatin regulator</keyword>
<organism evidence="7 8">
    <name type="scientific">Exidia glandulosa HHB12029</name>
    <dbReference type="NCBI Taxonomy" id="1314781"/>
    <lineage>
        <taxon>Eukaryota</taxon>
        <taxon>Fungi</taxon>
        <taxon>Dikarya</taxon>
        <taxon>Basidiomycota</taxon>
        <taxon>Agaricomycotina</taxon>
        <taxon>Agaricomycetes</taxon>
        <taxon>Auriculariales</taxon>
        <taxon>Exidiaceae</taxon>
        <taxon>Exidia</taxon>
    </lineage>
</organism>
<dbReference type="GO" id="GO:0003677">
    <property type="term" value="F:DNA binding"/>
    <property type="evidence" value="ECO:0007669"/>
    <property type="project" value="InterPro"/>
</dbReference>
<protein>
    <recommendedName>
        <fullName evidence="6">RFX-type winged-helix domain-containing protein</fullName>
    </recommendedName>
</protein>
<keyword evidence="2" id="KW-0805">Transcription regulation</keyword>
<dbReference type="FunCoup" id="A0A165MBM5">
    <property type="interactions" value="11"/>
</dbReference>
<dbReference type="OrthoDB" id="338531at2759"/>
<dbReference type="Proteomes" id="UP000077266">
    <property type="component" value="Unassembled WGS sequence"/>
</dbReference>
<keyword evidence="8" id="KW-1185">Reference proteome</keyword>
<gene>
    <name evidence="7" type="ORF">EXIGLDRAFT_668964</name>
</gene>
<evidence type="ECO:0000313" key="8">
    <source>
        <dbReference type="Proteomes" id="UP000077266"/>
    </source>
</evidence>
<dbReference type="GO" id="GO:0006355">
    <property type="term" value="P:regulation of DNA-templated transcription"/>
    <property type="evidence" value="ECO:0007669"/>
    <property type="project" value="InterPro"/>
</dbReference>
<dbReference type="PROSITE" id="PS51526">
    <property type="entry name" value="RFX_DBD"/>
    <property type="match status" value="1"/>
</dbReference>
<evidence type="ECO:0000256" key="5">
    <source>
        <dbReference type="SAM" id="MobiDB-lite"/>
    </source>
</evidence>
<accession>A0A165MBM5</accession>
<sequence length="604" mass="66399">MLLALRSGIDSEIDWALARLVRLAHMDKFLLKSIPGILDELFVWPDWYVDNWDNNDGNAFLFSPDPGLARKRRRALDSLLVLRNTSLNDTNAQQLAGHRRTRGLVSKALRNLDRTRDSNAEFLLHVLDLLFSISSNLVVVGSGANNPIKPLEDIAFTSNNRALIIASLQTLTLILSNTQNSSNLSPTSPALTAALRYLPLFQDKALLSASLEFLHAHLSNQAMTKAFLMHPELAGTLRVLAALLIAEQDQEAVSVDVEQPQSDEEEVGDTSSPRKFVELSGDALTTLAAKDEPERSYEWMRTMLKVSPKQEMTQVEFWTLYQATFLPFAATHPLLTAADVIKNATVVFPQAQPIAYPTEPPKFVIRGISRKPAPAPTRDQFQCLWNQSTCPEPAFDGPSSLYAHVRDHIALLPTDATRCPWSTCGAALSAGRLPAHIMTHLPSSSPAPTVPGQREMTVPLLKTQSGAVRKRLPPAPKMTFAYQRPKANAEPPSTSLTALLILRVLFRTAFVSDDAVTRADEDHFGFPGLIEDDDPAAVAEVDDTPAGAERVKRDLVGERRGRAAFVGVRAMLASVQFADPILQDWVTEMADLTLGDVEVDEDVV</sequence>
<evidence type="ECO:0000313" key="7">
    <source>
        <dbReference type="EMBL" id="KZV99034.1"/>
    </source>
</evidence>
<feature type="domain" description="RFX-type winged-helix" evidence="6">
    <location>
        <begin position="296"/>
        <end position="372"/>
    </location>
</feature>